<gene>
    <name evidence="1" type="ORF">EG19_06905</name>
</gene>
<dbReference type="PROSITE" id="PS51257">
    <property type="entry name" value="PROKAR_LIPOPROTEIN"/>
    <property type="match status" value="1"/>
</dbReference>
<accession>A0A062XUY4</accession>
<organism evidence="1 2">
    <name type="scientific">Thermoanaerobaculum aquaticum</name>
    <dbReference type="NCBI Taxonomy" id="1312852"/>
    <lineage>
        <taxon>Bacteria</taxon>
        <taxon>Pseudomonadati</taxon>
        <taxon>Acidobacteriota</taxon>
        <taxon>Thermoanaerobaculia</taxon>
        <taxon>Thermoanaerobaculales</taxon>
        <taxon>Thermoanaerobaculaceae</taxon>
        <taxon>Thermoanaerobaculum</taxon>
    </lineage>
</organism>
<sequence length="437" mass="47953">MRRFFWIFLVVGLSACPKDVTKTPVPQEDVLVVGRLAAANESPQEPGVVTLEIRLAMPESIKPVMRKEGRPIAEAQEEMMAKVRVDRSTVCVVDGVAGDVSRLRVGQEVVAVPISGSCAMVGAKTLLADAAEVYDFRSYQVRFLTKSLEQIPSWVNDRRDPAKVNSSGKEVSPVPLAAGKVLYFSAGLLPPVREGESPRGALRPGMVRGGALLPWAEKGGLRPYRTEFARGSWTPPQQLVFPDLPEDASLRVTWVSEDESALLAELRFTGKEPQLVQSTRQGKGSWGPLEAVPEAAGKAAGDGQRFGKQLGAMVWTVYEFGSSDLWLKFQNQAGQPVEPRINTLGAEWAPRLGPNTTLYFCRGDRQLLFAKQTVSEVRLPGNQRLPLLEAAPTADGSLLFYRLPRYTPGELDWDIFVSKKQGEGWSAPVPVDEFRPE</sequence>
<dbReference type="Proteomes" id="UP000027284">
    <property type="component" value="Unassembled WGS sequence"/>
</dbReference>
<dbReference type="RefSeq" id="WP_038050020.1">
    <property type="nucleotide sequence ID" value="NZ_JMFG01000025.1"/>
</dbReference>
<reference evidence="1 2" key="1">
    <citation type="submission" date="2014-04" db="EMBL/GenBank/DDBJ databases">
        <title>The Genome Sequence of Thermoanaerobaculum aquaticum MP-01, The First Cultivated Group 23 Acidobacterium.</title>
        <authorList>
            <person name="Stamps B.W."/>
            <person name="Losey N.A."/>
            <person name="Lawson P.A."/>
            <person name="Stevenson B.S."/>
        </authorList>
    </citation>
    <scope>NUCLEOTIDE SEQUENCE [LARGE SCALE GENOMIC DNA]</scope>
    <source>
        <strain evidence="1 2">MP-01</strain>
    </source>
</reference>
<comment type="caution">
    <text evidence="1">The sequence shown here is derived from an EMBL/GenBank/DDBJ whole genome shotgun (WGS) entry which is preliminary data.</text>
</comment>
<dbReference type="EMBL" id="JMFG01000025">
    <property type="protein sequence ID" value="KDA53209.1"/>
    <property type="molecule type" value="Genomic_DNA"/>
</dbReference>
<evidence type="ECO:0000313" key="2">
    <source>
        <dbReference type="Proteomes" id="UP000027284"/>
    </source>
</evidence>
<evidence type="ECO:0000313" key="1">
    <source>
        <dbReference type="EMBL" id="KDA53209.1"/>
    </source>
</evidence>
<dbReference type="OrthoDB" id="9809364at2"/>
<proteinExistence type="predicted"/>
<protein>
    <submittedName>
        <fullName evidence="1">Uncharacterized protein</fullName>
    </submittedName>
</protein>
<keyword evidence="2" id="KW-1185">Reference proteome</keyword>
<dbReference type="AlphaFoldDB" id="A0A062XUY4"/>
<name>A0A062XUY4_9BACT</name>